<keyword evidence="3" id="KW-1185">Reference proteome</keyword>
<proteinExistence type="predicted"/>
<evidence type="ECO:0000313" key="2">
    <source>
        <dbReference type="EMBL" id="GBP08513.1"/>
    </source>
</evidence>
<dbReference type="EMBL" id="BGZK01000031">
    <property type="protein sequence ID" value="GBP08513.1"/>
    <property type="molecule type" value="Genomic_DNA"/>
</dbReference>
<dbReference type="AlphaFoldDB" id="A0A4C1T1Z0"/>
<evidence type="ECO:0000313" key="3">
    <source>
        <dbReference type="Proteomes" id="UP000299102"/>
    </source>
</evidence>
<dbReference type="Proteomes" id="UP000299102">
    <property type="component" value="Unassembled WGS sequence"/>
</dbReference>
<organism evidence="2 3">
    <name type="scientific">Eumeta variegata</name>
    <name type="common">Bagworm moth</name>
    <name type="synonym">Eumeta japonica</name>
    <dbReference type="NCBI Taxonomy" id="151549"/>
    <lineage>
        <taxon>Eukaryota</taxon>
        <taxon>Metazoa</taxon>
        <taxon>Ecdysozoa</taxon>
        <taxon>Arthropoda</taxon>
        <taxon>Hexapoda</taxon>
        <taxon>Insecta</taxon>
        <taxon>Pterygota</taxon>
        <taxon>Neoptera</taxon>
        <taxon>Endopterygota</taxon>
        <taxon>Lepidoptera</taxon>
        <taxon>Glossata</taxon>
        <taxon>Ditrysia</taxon>
        <taxon>Tineoidea</taxon>
        <taxon>Psychidae</taxon>
        <taxon>Oiketicinae</taxon>
        <taxon>Eumeta</taxon>
    </lineage>
</organism>
<feature type="region of interest" description="Disordered" evidence="1">
    <location>
        <begin position="1"/>
        <end position="52"/>
    </location>
</feature>
<comment type="caution">
    <text evidence="2">The sequence shown here is derived from an EMBL/GenBank/DDBJ whole genome shotgun (WGS) entry which is preliminary data.</text>
</comment>
<name>A0A4C1T1Z0_EUMVA</name>
<evidence type="ECO:0000256" key="1">
    <source>
        <dbReference type="SAM" id="MobiDB-lite"/>
    </source>
</evidence>
<protein>
    <submittedName>
        <fullName evidence="2">Uncharacterized protein</fullName>
    </submittedName>
</protein>
<feature type="compositionally biased region" description="Basic residues" evidence="1">
    <location>
        <begin position="30"/>
        <end position="40"/>
    </location>
</feature>
<feature type="compositionally biased region" description="Basic and acidic residues" evidence="1">
    <location>
        <begin position="1"/>
        <end position="11"/>
    </location>
</feature>
<reference evidence="2 3" key="1">
    <citation type="journal article" date="2019" name="Commun. Biol.">
        <title>The bagworm genome reveals a unique fibroin gene that provides high tensile strength.</title>
        <authorList>
            <person name="Kono N."/>
            <person name="Nakamura H."/>
            <person name="Ohtoshi R."/>
            <person name="Tomita M."/>
            <person name="Numata K."/>
            <person name="Arakawa K."/>
        </authorList>
    </citation>
    <scope>NUCLEOTIDE SEQUENCE [LARGE SCALE GENOMIC DNA]</scope>
</reference>
<sequence>MVKGSKYEVMNRRTGPTARLHQASTYIHRPEKKHTRRHSSFTRNERRREHSGAGIEFLRTQFFVKAPRGVLTRGIRAPLRTGVRAFGSARRRFRHHLL</sequence>
<gene>
    <name evidence="2" type="ORF">EVAR_77192_1</name>
</gene>
<accession>A0A4C1T1Z0</accession>